<dbReference type="Gene3D" id="2.60.40.1530">
    <property type="entry name" value="ntegrin, alpha v. Chain A, domain 4"/>
    <property type="match status" value="1"/>
</dbReference>
<sequence length="296" mass="33507">MEQLCGGVKVNKRQQNQSQSGENDLETNHYDLNVNVLQQNSPYIQGSSVPDNFYFKYENIKDKEISHIFKIGNGGPSPLKLEVFILLPMMDKDGVDIFVAQANGLLNGIQIQCYPVKNTAMHSNDADNRLTESLNKTVLINCFQRDMECLQLFCDGGYLHKSTELADFHVKITVKTDLLGRIEGHAATQIFTSSEKPIPIWIYIVGSLIGLLLLGLLIFLLYKPQLNSLAVVQQRLDRYAAESFGSTQSIQLCVTFFERNYRDKLNDEKLMESDIEQDTHTLEENTNQSSEITEDS</sequence>
<evidence type="ECO:0000256" key="2">
    <source>
        <dbReference type="ARBA" id="ARBA00023037"/>
    </source>
</evidence>
<keyword evidence="6" id="KW-0812">Transmembrane</keyword>
<protein>
    <recommendedName>
        <fullName evidence="9">Integrin alpha-2 domain-containing protein</fullName>
    </recommendedName>
</protein>
<feature type="region of interest" description="Disordered" evidence="5">
    <location>
        <begin position="274"/>
        <end position="296"/>
    </location>
</feature>
<dbReference type="EMBL" id="JAPWTJ010002289">
    <property type="protein sequence ID" value="KAJ8966829.1"/>
    <property type="molecule type" value="Genomic_DNA"/>
</dbReference>
<feature type="compositionally biased region" description="Basic and acidic residues" evidence="5">
    <location>
        <begin position="274"/>
        <end position="283"/>
    </location>
</feature>
<feature type="region of interest" description="Disordered" evidence="5">
    <location>
        <begin position="1"/>
        <end position="25"/>
    </location>
</feature>
<dbReference type="PANTHER" id="PTHR23220">
    <property type="entry name" value="INTEGRIN ALPHA"/>
    <property type="match status" value="1"/>
</dbReference>
<evidence type="ECO:0008006" key="9">
    <source>
        <dbReference type="Google" id="ProtNLM"/>
    </source>
</evidence>
<organism evidence="7 8">
    <name type="scientific">Molorchus minor</name>
    <dbReference type="NCBI Taxonomy" id="1323400"/>
    <lineage>
        <taxon>Eukaryota</taxon>
        <taxon>Metazoa</taxon>
        <taxon>Ecdysozoa</taxon>
        <taxon>Arthropoda</taxon>
        <taxon>Hexapoda</taxon>
        <taxon>Insecta</taxon>
        <taxon>Pterygota</taxon>
        <taxon>Neoptera</taxon>
        <taxon>Endopterygota</taxon>
        <taxon>Coleoptera</taxon>
        <taxon>Polyphaga</taxon>
        <taxon>Cucujiformia</taxon>
        <taxon>Chrysomeloidea</taxon>
        <taxon>Cerambycidae</taxon>
        <taxon>Lamiinae</taxon>
        <taxon>Monochamini</taxon>
        <taxon>Molorchus</taxon>
    </lineage>
</organism>
<evidence type="ECO:0000313" key="8">
    <source>
        <dbReference type="Proteomes" id="UP001162164"/>
    </source>
</evidence>
<dbReference type="Gene3D" id="1.20.5.930">
    <property type="entry name" value="Bicelle-embedded integrin alpha(iib) transmembrane segment"/>
    <property type="match status" value="1"/>
</dbReference>
<dbReference type="Proteomes" id="UP001162164">
    <property type="component" value="Unassembled WGS sequence"/>
</dbReference>
<comment type="subcellular location">
    <subcellularLocation>
        <location evidence="1">Membrane</location>
        <topology evidence="1">Single-pass type I membrane protein</topology>
    </subcellularLocation>
</comment>
<reference evidence="7" key="1">
    <citation type="journal article" date="2023" name="Insect Mol. Biol.">
        <title>Genome sequencing provides insights into the evolution of gene families encoding plant cell wall-degrading enzymes in longhorned beetles.</title>
        <authorList>
            <person name="Shin N.R."/>
            <person name="Okamura Y."/>
            <person name="Kirsch R."/>
            <person name="Pauchet Y."/>
        </authorList>
    </citation>
    <scope>NUCLEOTIDE SEQUENCE</scope>
    <source>
        <strain evidence="7">MMC_N1</strain>
    </source>
</reference>
<evidence type="ECO:0000256" key="3">
    <source>
        <dbReference type="ARBA" id="ARBA00023136"/>
    </source>
</evidence>
<keyword evidence="3 6" id="KW-0472">Membrane</keyword>
<keyword evidence="6" id="KW-1133">Transmembrane helix</keyword>
<evidence type="ECO:0000256" key="1">
    <source>
        <dbReference type="ARBA" id="ARBA00004479"/>
    </source>
</evidence>
<proteinExistence type="predicted"/>
<dbReference type="SUPFAM" id="SSF69179">
    <property type="entry name" value="Integrin domains"/>
    <property type="match status" value="1"/>
</dbReference>
<comment type="caution">
    <text evidence="7">The sequence shown here is derived from an EMBL/GenBank/DDBJ whole genome shotgun (WGS) entry which is preliminary data.</text>
</comment>
<name>A0ABQ9IVB9_9CUCU</name>
<keyword evidence="4" id="KW-0325">Glycoprotein</keyword>
<evidence type="ECO:0000256" key="6">
    <source>
        <dbReference type="SAM" id="Phobius"/>
    </source>
</evidence>
<feature type="compositionally biased region" description="Polar residues" evidence="5">
    <location>
        <begin position="284"/>
        <end position="296"/>
    </location>
</feature>
<keyword evidence="2" id="KW-0401">Integrin</keyword>
<evidence type="ECO:0000256" key="4">
    <source>
        <dbReference type="ARBA" id="ARBA00023180"/>
    </source>
</evidence>
<dbReference type="InterPro" id="IPR032695">
    <property type="entry name" value="Integrin_dom_sf"/>
</dbReference>
<evidence type="ECO:0000313" key="7">
    <source>
        <dbReference type="EMBL" id="KAJ8966829.1"/>
    </source>
</evidence>
<keyword evidence="8" id="KW-1185">Reference proteome</keyword>
<evidence type="ECO:0000256" key="5">
    <source>
        <dbReference type="SAM" id="MobiDB-lite"/>
    </source>
</evidence>
<dbReference type="PANTHER" id="PTHR23220:SF83">
    <property type="entry name" value="INTEGRIN ALPHA-PS3-RELATED"/>
    <property type="match status" value="1"/>
</dbReference>
<feature type="transmembrane region" description="Helical" evidence="6">
    <location>
        <begin position="200"/>
        <end position="222"/>
    </location>
</feature>
<feature type="compositionally biased region" description="Polar residues" evidence="5">
    <location>
        <begin position="13"/>
        <end position="22"/>
    </location>
</feature>
<gene>
    <name evidence="7" type="ORF">NQ317_008430</name>
</gene>
<accession>A0ABQ9IVB9</accession>